<dbReference type="GO" id="GO:0008270">
    <property type="term" value="F:zinc ion binding"/>
    <property type="evidence" value="ECO:0007669"/>
    <property type="project" value="UniProtKB-KW"/>
</dbReference>
<dbReference type="OrthoDB" id="435038at2759"/>
<dbReference type="EMBL" id="NMUH01000625">
    <property type="protein sequence ID" value="MQL82324.1"/>
    <property type="molecule type" value="Genomic_DNA"/>
</dbReference>
<keyword evidence="3" id="KW-0862">Zinc</keyword>
<evidence type="ECO:0000313" key="7">
    <source>
        <dbReference type="Proteomes" id="UP000652761"/>
    </source>
</evidence>
<gene>
    <name evidence="6" type="ORF">Taro_014803</name>
</gene>
<keyword evidence="4" id="KW-1133">Transmembrane helix</keyword>
<dbReference type="PROSITE" id="PS51292">
    <property type="entry name" value="ZF_RING_CH"/>
    <property type="match status" value="1"/>
</dbReference>
<keyword evidence="1" id="KW-0479">Metal-binding</keyword>
<comment type="caution">
    <text evidence="6">The sequence shown here is derived from an EMBL/GenBank/DDBJ whole genome shotgun (WGS) entry which is preliminary data.</text>
</comment>
<protein>
    <recommendedName>
        <fullName evidence="5">RING-CH-type domain-containing protein</fullName>
    </recommendedName>
</protein>
<dbReference type="InterPro" id="IPR011016">
    <property type="entry name" value="Znf_RING-CH"/>
</dbReference>
<keyword evidence="4" id="KW-0472">Membrane</keyword>
<keyword evidence="7" id="KW-1185">Reference proteome</keyword>
<name>A0A843UK69_COLES</name>
<sequence length="351" mass="38230">MVLQADTNPSEIYEEITTMHHGRWPDLSFEISSKALEDLSVNYVRSNMAPTPIPTSNMCSRNPRCSPPSRMPLSPCLKGGPSIEQLLPSFSCMFGNSDSEIMKDSFLVEDASTSSIQHESSSVFGSLSFAKLFGPTVGGASSLPVSPVAQLSDSGINSDVQDICEGPDCRICQLELGEGGETLKMECSCKGALAWTHRDCAIEWNWHDVPILIIISVLAYFCFLEQLLVVDNGFAAIGVSLPFSCLLGFLSSLTSATMVRERYIFVYASVQFVLVATFAHTFHSLLRMQAIVSVMIATFAGFATAMSASSVTVEYVRWRLRCRLEETSAAGDPSRFLQNAPAPEALGQMNQ</sequence>
<dbReference type="Proteomes" id="UP000652761">
    <property type="component" value="Unassembled WGS sequence"/>
</dbReference>
<evidence type="ECO:0000256" key="4">
    <source>
        <dbReference type="SAM" id="Phobius"/>
    </source>
</evidence>
<feature type="transmembrane region" description="Helical" evidence="4">
    <location>
        <begin position="263"/>
        <end position="282"/>
    </location>
</feature>
<dbReference type="Gene3D" id="3.30.40.10">
    <property type="entry name" value="Zinc/RING finger domain, C3HC4 (zinc finger)"/>
    <property type="match status" value="1"/>
</dbReference>
<evidence type="ECO:0000256" key="2">
    <source>
        <dbReference type="ARBA" id="ARBA00022771"/>
    </source>
</evidence>
<dbReference type="SMART" id="SM00744">
    <property type="entry name" value="RINGv"/>
    <property type="match status" value="1"/>
</dbReference>
<evidence type="ECO:0000256" key="3">
    <source>
        <dbReference type="ARBA" id="ARBA00022833"/>
    </source>
</evidence>
<accession>A0A843UK69</accession>
<evidence type="ECO:0000313" key="6">
    <source>
        <dbReference type="EMBL" id="MQL82324.1"/>
    </source>
</evidence>
<dbReference type="PANTHER" id="PTHR46158">
    <property type="entry name" value="OS02G0165000 PROTEIN"/>
    <property type="match status" value="1"/>
</dbReference>
<dbReference type="SUPFAM" id="SSF57850">
    <property type="entry name" value="RING/U-box"/>
    <property type="match status" value="1"/>
</dbReference>
<dbReference type="InterPro" id="IPR013083">
    <property type="entry name" value="Znf_RING/FYVE/PHD"/>
</dbReference>
<keyword evidence="4" id="KW-0812">Transmembrane</keyword>
<keyword evidence="2" id="KW-0863">Zinc-finger</keyword>
<dbReference type="Pfam" id="PF12906">
    <property type="entry name" value="RINGv"/>
    <property type="match status" value="1"/>
</dbReference>
<evidence type="ECO:0000256" key="1">
    <source>
        <dbReference type="ARBA" id="ARBA00022723"/>
    </source>
</evidence>
<feature type="transmembrane region" description="Helical" evidence="4">
    <location>
        <begin position="209"/>
        <end position="228"/>
    </location>
</feature>
<proteinExistence type="predicted"/>
<evidence type="ECO:0000259" key="5">
    <source>
        <dbReference type="PROSITE" id="PS51292"/>
    </source>
</evidence>
<dbReference type="PANTHER" id="PTHR46158:SF1">
    <property type="entry name" value="RING_U-BOX SUPERFAMILY PROTEIN"/>
    <property type="match status" value="1"/>
</dbReference>
<feature type="domain" description="RING-CH-type" evidence="5">
    <location>
        <begin position="161"/>
        <end position="204"/>
    </location>
</feature>
<organism evidence="6 7">
    <name type="scientific">Colocasia esculenta</name>
    <name type="common">Wild taro</name>
    <name type="synonym">Arum esculentum</name>
    <dbReference type="NCBI Taxonomy" id="4460"/>
    <lineage>
        <taxon>Eukaryota</taxon>
        <taxon>Viridiplantae</taxon>
        <taxon>Streptophyta</taxon>
        <taxon>Embryophyta</taxon>
        <taxon>Tracheophyta</taxon>
        <taxon>Spermatophyta</taxon>
        <taxon>Magnoliopsida</taxon>
        <taxon>Liliopsida</taxon>
        <taxon>Araceae</taxon>
        <taxon>Aroideae</taxon>
        <taxon>Colocasieae</taxon>
        <taxon>Colocasia</taxon>
    </lineage>
</organism>
<feature type="transmembrane region" description="Helical" evidence="4">
    <location>
        <begin position="234"/>
        <end position="251"/>
    </location>
</feature>
<dbReference type="AlphaFoldDB" id="A0A843UK69"/>
<reference evidence="6" key="1">
    <citation type="submission" date="2017-07" db="EMBL/GenBank/DDBJ databases">
        <title>Taro Niue Genome Assembly and Annotation.</title>
        <authorList>
            <person name="Atibalentja N."/>
            <person name="Keating K."/>
            <person name="Fields C.J."/>
        </authorList>
    </citation>
    <scope>NUCLEOTIDE SEQUENCE</scope>
    <source>
        <strain evidence="6">Niue_2</strain>
        <tissue evidence="6">Leaf</tissue>
    </source>
</reference>
<feature type="transmembrane region" description="Helical" evidence="4">
    <location>
        <begin position="288"/>
        <end position="313"/>
    </location>
</feature>